<dbReference type="AlphaFoldDB" id="A0A062TW53"/>
<dbReference type="OrthoDB" id="7618701at2"/>
<dbReference type="STRING" id="1280941.HY2_16040"/>
<accession>A0A062TW53</accession>
<reference evidence="1 2" key="1">
    <citation type="submission" date="2013-04" db="EMBL/GenBank/DDBJ databases">
        <title>Hyphomonas sp. T24B3 Genome Sequencing.</title>
        <authorList>
            <person name="Lai Q."/>
            <person name="Shao Z."/>
        </authorList>
    </citation>
    <scope>NUCLEOTIDE SEQUENCE [LARGE SCALE GENOMIC DNA]</scope>
    <source>
        <strain evidence="1 2">T24B3</strain>
    </source>
</reference>
<dbReference type="RefSeq" id="WP_034828433.1">
    <property type="nucleotide sequence ID" value="NZ_AWFA01000046.1"/>
</dbReference>
<name>A0A062TW53_9PROT</name>
<dbReference type="EMBL" id="AWFB01000012">
    <property type="protein sequence ID" value="RAN34235.1"/>
    <property type="molecule type" value="Genomic_DNA"/>
</dbReference>
<evidence type="ECO:0000313" key="1">
    <source>
        <dbReference type="EMBL" id="RAN34235.1"/>
    </source>
</evidence>
<dbReference type="Proteomes" id="UP000249123">
    <property type="component" value="Unassembled WGS sequence"/>
</dbReference>
<gene>
    <name evidence="1" type="ORF">HY3_01120</name>
</gene>
<protein>
    <submittedName>
        <fullName evidence="1">Uncharacterized protein</fullName>
    </submittedName>
</protein>
<keyword evidence="2" id="KW-1185">Reference proteome</keyword>
<comment type="caution">
    <text evidence="1">The sequence shown here is derived from an EMBL/GenBank/DDBJ whole genome shotgun (WGS) entry which is preliminary data.</text>
</comment>
<proteinExistence type="predicted"/>
<sequence>MTHRILAPIKSFALSVGLRLAAGKSKRPFSKRPFVAAPEPRTRYISPNMVDEWMFDRDGTPVTEAAEVYSRDLGRVAGALGTLRNLLSEISAHQPLRADLPVDAAFGPIMSDDVLFDGEPMAPYYADAPMEDAELFMDVIASEKATQGNLSHVA</sequence>
<organism evidence="1 2">
    <name type="scientific">Hyphomonas pacifica</name>
    <dbReference type="NCBI Taxonomy" id="1280941"/>
    <lineage>
        <taxon>Bacteria</taxon>
        <taxon>Pseudomonadati</taxon>
        <taxon>Pseudomonadota</taxon>
        <taxon>Alphaproteobacteria</taxon>
        <taxon>Hyphomonadales</taxon>
        <taxon>Hyphomonadaceae</taxon>
        <taxon>Hyphomonas</taxon>
    </lineage>
</organism>
<evidence type="ECO:0000313" key="2">
    <source>
        <dbReference type="Proteomes" id="UP000249123"/>
    </source>
</evidence>